<reference evidence="1 2" key="1">
    <citation type="submission" date="2018-05" db="EMBL/GenBank/DDBJ databases">
        <title>Rhodohalobacter halophilus gen. nov., sp. nov., a moderately halophilic member of the family Balneolaceae.</title>
        <authorList>
            <person name="Liu Z.-W."/>
        </authorList>
    </citation>
    <scope>NUCLEOTIDE SEQUENCE [LARGE SCALE GENOMIC DNA]</scope>
    <source>
        <strain evidence="1 2">8A47</strain>
    </source>
</reference>
<gene>
    <name evidence="1" type="ORF">DDZ15_03020</name>
</gene>
<accession>A0A316TVM5</accession>
<organism evidence="1 2">
    <name type="scientific">Rhodohalobacter mucosus</name>
    <dbReference type="NCBI Taxonomy" id="2079485"/>
    <lineage>
        <taxon>Bacteria</taxon>
        <taxon>Pseudomonadati</taxon>
        <taxon>Balneolota</taxon>
        <taxon>Balneolia</taxon>
        <taxon>Balneolales</taxon>
        <taxon>Balneolaceae</taxon>
        <taxon>Rhodohalobacter</taxon>
    </lineage>
</organism>
<evidence type="ECO:0000313" key="2">
    <source>
        <dbReference type="Proteomes" id="UP000245533"/>
    </source>
</evidence>
<evidence type="ECO:0000313" key="1">
    <source>
        <dbReference type="EMBL" id="PWN07998.1"/>
    </source>
</evidence>
<protein>
    <submittedName>
        <fullName evidence="1">Uncharacterized protein</fullName>
    </submittedName>
</protein>
<proteinExistence type="predicted"/>
<keyword evidence="2" id="KW-1185">Reference proteome</keyword>
<name>A0A316TVM5_9BACT</name>
<dbReference type="EMBL" id="QGGB01000002">
    <property type="protein sequence ID" value="PWN07998.1"/>
    <property type="molecule type" value="Genomic_DNA"/>
</dbReference>
<sequence length="105" mass="11458">MVGALQPVTPMVQHLMYEGSLTELLTEPAGEMCTEGKCDMDIAACSCDHHQGESDQLLDIDYYPVPLHMGEQPSPLGINQKTGLCCSGDEQTLALHYQTDLPPPR</sequence>
<dbReference type="AlphaFoldDB" id="A0A316TVM5"/>
<comment type="caution">
    <text evidence="1">The sequence shown here is derived from an EMBL/GenBank/DDBJ whole genome shotgun (WGS) entry which is preliminary data.</text>
</comment>
<dbReference type="Proteomes" id="UP000245533">
    <property type="component" value="Unassembled WGS sequence"/>
</dbReference>